<feature type="domain" description="OVATE" evidence="8">
    <location>
        <begin position="199"/>
        <end position="258"/>
    </location>
</feature>
<accession>A0A7J6X646</accession>
<dbReference type="PROSITE" id="PS51754">
    <property type="entry name" value="OVATE"/>
    <property type="match status" value="1"/>
</dbReference>
<dbReference type="PANTHER" id="PTHR33057">
    <property type="entry name" value="TRANSCRIPTION REPRESSOR OFP7-RELATED"/>
    <property type="match status" value="1"/>
</dbReference>
<dbReference type="PANTHER" id="PTHR33057:SF224">
    <property type="entry name" value="TRANSCRIPTION REPRESSOR"/>
    <property type="match status" value="1"/>
</dbReference>
<dbReference type="EMBL" id="JABWDY010004324">
    <property type="protein sequence ID" value="KAF5205256.1"/>
    <property type="molecule type" value="Genomic_DNA"/>
</dbReference>
<dbReference type="GO" id="GO:0045892">
    <property type="term" value="P:negative regulation of DNA-templated transcription"/>
    <property type="evidence" value="ECO:0007669"/>
    <property type="project" value="UniProtKB-UniRule"/>
</dbReference>
<dbReference type="Proteomes" id="UP000554482">
    <property type="component" value="Unassembled WGS sequence"/>
</dbReference>
<evidence type="ECO:0000256" key="3">
    <source>
        <dbReference type="ARBA" id="ARBA00023015"/>
    </source>
</evidence>
<dbReference type="InterPro" id="IPR006458">
    <property type="entry name" value="Ovate_C"/>
</dbReference>
<evidence type="ECO:0000256" key="2">
    <source>
        <dbReference type="ARBA" id="ARBA00022491"/>
    </source>
</evidence>
<dbReference type="InterPro" id="IPR038933">
    <property type="entry name" value="Ovate"/>
</dbReference>
<comment type="caution">
    <text evidence="9">The sequence shown here is derived from an EMBL/GenBank/DDBJ whole genome shotgun (WGS) entry which is preliminary data.</text>
</comment>
<dbReference type="NCBIfam" id="TIGR01568">
    <property type="entry name" value="A_thal_3678"/>
    <property type="match status" value="1"/>
</dbReference>
<dbReference type="GO" id="GO:0005634">
    <property type="term" value="C:nucleus"/>
    <property type="evidence" value="ECO:0007669"/>
    <property type="project" value="UniProtKB-SubCell"/>
</dbReference>
<dbReference type="OrthoDB" id="1928390at2759"/>
<keyword evidence="4 6" id="KW-0804">Transcription</keyword>
<dbReference type="AlphaFoldDB" id="A0A7J6X646"/>
<protein>
    <recommendedName>
        <fullName evidence="6">Transcription repressor</fullName>
    </recommendedName>
    <alternativeName>
        <fullName evidence="6">Ovate family protein</fullName>
    </alternativeName>
</protein>
<feature type="compositionally biased region" description="Basic residues" evidence="7">
    <location>
        <begin position="97"/>
        <end position="117"/>
    </location>
</feature>
<sequence>MFRSSFGSCRSRIVSDVIGQPVFVTQNSGDLSPKVQIFPSKLMEMQGNATIEVLPRRKVSDRGVYIVSGEKEGRTCPPASPISPLNSLFKLHEKEMKKSKKNPKKIKKTHQKKKKERYRLSFSSEESVNNNGWFSSEDETEDETEMFFSSKSLSSDSSTSCPRRRNERISRRRRIKKKNSEMGLCPLITKGKVEESVAVVKRSSDPYNDFRTSMVEMIIEKQIFSAKDLEKLLQCFLSLNSSFHHRVIVEVFTEIWEVLFS</sequence>
<evidence type="ECO:0000256" key="4">
    <source>
        <dbReference type="ARBA" id="ARBA00023163"/>
    </source>
</evidence>
<comment type="function">
    <text evidence="6">Transcriptional repressor that regulates multiple aspects of plant growth and development.</text>
</comment>
<proteinExistence type="predicted"/>
<evidence type="ECO:0000256" key="5">
    <source>
        <dbReference type="ARBA" id="ARBA00023242"/>
    </source>
</evidence>
<evidence type="ECO:0000259" key="8">
    <source>
        <dbReference type="PROSITE" id="PS51754"/>
    </source>
</evidence>
<dbReference type="Pfam" id="PF04844">
    <property type="entry name" value="Ovate"/>
    <property type="match status" value="1"/>
</dbReference>
<gene>
    <name evidence="9" type="ORF">FRX31_005155</name>
</gene>
<keyword evidence="5 6" id="KW-0539">Nucleus</keyword>
<evidence type="ECO:0000256" key="6">
    <source>
        <dbReference type="RuleBase" id="RU367028"/>
    </source>
</evidence>
<evidence type="ECO:0000256" key="1">
    <source>
        <dbReference type="ARBA" id="ARBA00004123"/>
    </source>
</evidence>
<feature type="region of interest" description="Disordered" evidence="7">
    <location>
        <begin position="95"/>
        <end position="121"/>
    </location>
</feature>
<reference evidence="9 10" key="1">
    <citation type="submission" date="2020-06" db="EMBL/GenBank/DDBJ databases">
        <title>Transcriptomic and genomic resources for Thalictrum thalictroides and T. hernandezii: Facilitating candidate gene discovery in an emerging model plant lineage.</title>
        <authorList>
            <person name="Arias T."/>
            <person name="Riano-Pachon D.M."/>
            <person name="Di Stilio V.S."/>
        </authorList>
    </citation>
    <scope>NUCLEOTIDE SEQUENCE [LARGE SCALE GENOMIC DNA]</scope>
    <source>
        <strain evidence="10">cv. WT478/WT964</strain>
        <tissue evidence="9">Leaves</tissue>
    </source>
</reference>
<name>A0A7J6X646_THATH</name>
<keyword evidence="10" id="KW-1185">Reference proteome</keyword>
<evidence type="ECO:0000313" key="9">
    <source>
        <dbReference type="EMBL" id="KAF5205256.1"/>
    </source>
</evidence>
<organism evidence="9 10">
    <name type="scientific">Thalictrum thalictroides</name>
    <name type="common">Rue-anemone</name>
    <name type="synonym">Anemone thalictroides</name>
    <dbReference type="NCBI Taxonomy" id="46969"/>
    <lineage>
        <taxon>Eukaryota</taxon>
        <taxon>Viridiplantae</taxon>
        <taxon>Streptophyta</taxon>
        <taxon>Embryophyta</taxon>
        <taxon>Tracheophyta</taxon>
        <taxon>Spermatophyta</taxon>
        <taxon>Magnoliopsida</taxon>
        <taxon>Ranunculales</taxon>
        <taxon>Ranunculaceae</taxon>
        <taxon>Thalictroideae</taxon>
        <taxon>Thalictrum</taxon>
    </lineage>
</organism>
<feature type="compositionally biased region" description="Low complexity" evidence="7">
    <location>
        <begin position="149"/>
        <end position="160"/>
    </location>
</feature>
<evidence type="ECO:0000313" key="10">
    <source>
        <dbReference type="Proteomes" id="UP000554482"/>
    </source>
</evidence>
<comment type="subcellular location">
    <subcellularLocation>
        <location evidence="1 6">Nucleus</location>
    </subcellularLocation>
</comment>
<evidence type="ECO:0000256" key="7">
    <source>
        <dbReference type="SAM" id="MobiDB-lite"/>
    </source>
</evidence>
<keyword evidence="2 6" id="KW-0678">Repressor</keyword>
<feature type="region of interest" description="Disordered" evidence="7">
    <location>
        <begin position="145"/>
        <end position="169"/>
    </location>
</feature>
<keyword evidence="3 6" id="KW-0805">Transcription regulation</keyword>